<dbReference type="AlphaFoldDB" id="A1RZ09"/>
<dbReference type="EnsemblBacteria" id="ABL78439">
    <property type="protein sequence ID" value="ABL78439"/>
    <property type="gene ID" value="Tpen_1039"/>
</dbReference>
<dbReference type="KEGG" id="tpe:Tpen_1039"/>
<dbReference type="EMBL" id="CP000505">
    <property type="protein sequence ID" value="ABL78439.1"/>
    <property type="molecule type" value="Genomic_DNA"/>
</dbReference>
<protein>
    <submittedName>
        <fullName evidence="1">Uncharacterized protein</fullName>
    </submittedName>
</protein>
<proteinExistence type="predicted"/>
<keyword evidence="2" id="KW-1185">Reference proteome</keyword>
<dbReference type="HOGENOM" id="CLU_1248341_0_0_2"/>
<dbReference type="RefSeq" id="WP_011752704.1">
    <property type="nucleotide sequence ID" value="NC_008698.1"/>
</dbReference>
<name>A1RZ09_THEPD</name>
<reference evidence="2" key="1">
    <citation type="journal article" date="2008" name="J. Bacteriol.">
        <title>Genome sequence of Thermofilum pendens reveals an exceptional loss of biosynthetic pathways without genome reduction.</title>
        <authorList>
            <person name="Anderson I."/>
            <person name="Rodriguez J."/>
            <person name="Susanti D."/>
            <person name="Porat I."/>
            <person name="Reich C."/>
            <person name="Ulrich L.E."/>
            <person name="Elkins J.G."/>
            <person name="Mavromatis K."/>
            <person name="Lykidis A."/>
            <person name="Kim E."/>
            <person name="Thompson L.S."/>
            <person name="Nolan M."/>
            <person name="Land M."/>
            <person name="Copeland A."/>
            <person name="Lapidus A."/>
            <person name="Lucas S."/>
            <person name="Detter C."/>
            <person name="Zhulin I.B."/>
            <person name="Olsen G.J."/>
            <person name="Whitman W."/>
            <person name="Mukhopadhyay B."/>
            <person name="Bristow J."/>
            <person name="Kyrpides N."/>
        </authorList>
    </citation>
    <scope>NUCLEOTIDE SEQUENCE [LARGE SCALE GENOMIC DNA]</scope>
    <source>
        <strain evidence="2">DSM 2475 / Hrk 5</strain>
    </source>
</reference>
<organism evidence="1 2">
    <name type="scientific">Thermofilum pendens (strain DSM 2475 / Hrk 5)</name>
    <dbReference type="NCBI Taxonomy" id="368408"/>
    <lineage>
        <taxon>Archaea</taxon>
        <taxon>Thermoproteota</taxon>
        <taxon>Thermoprotei</taxon>
        <taxon>Thermofilales</taxon>
        <taxon>Thermofilaceae</taxon>
        <taxon>Thermofilum</taxon>
    </lineage>
</organism>
<evidence type="ECO:0000313" key="1">
    <source>
        <dbReference type="EMBL" id="ABL78439.1"/>
    </source>
</evidence>
<dbReference type="Proteomes" id="UP000000641">
    <property type="component" value="Chromosome"/>
</dbReference>
<sequence length="212" mass="22927">MKASRLLAALAALLAVVLVVAVLQTGESPEKVIVDARNRLLGSKGWVFEERVNFTKGWVRVLVSGTVDLGSHTLNTTVVVLRGSQPSLSVIYSNRSVTLVNLGGGWARAGEGWRVNDTVIYRLLELARASPEKHLKPSAKGFTVFFGGGCTDTCTGLYQYLLRLAGLEGSNPTSYKGVLTVEEGYPRAVYVEFYEGGEATCSLLYSLRPLNV</sequence>
<gene>
    <name evidence="1" type="ordered locus">Tpen_1039</name>
</gene>
<dbReference type="STRING" id="368408.Tpen_1039"/>
<evidence type="ECO:0000313" key="2">
    <source>
        <dbReference type="Proteomes" id="UP000000641"/>
    </source>
</evidence>
<dbReference type="GeneID" id="4600944"/>
<accession>A1RZ09</accession>